<sequence>MNKVILHGLALLLFCVVARSLRCNEMCSDEECTDNSCQASPEDECFSSTITEIPRSEDDTNDTRLSFTDLLKTGCTTEENRDRCNTTYPGILSDFLLDFFFGGVYPLNHSLQFSVIF</sequence>
<comment type="caution">
    <text evidence="1">The sequence shown here is derived from an EMBL/GenBank/DDBJ whole genome shotgun (WGS) entry which is preliminary data.</text>
</comment>
<keyword evidence="2" id="KW-1185">Reference proteome</keyword>
<protein>
    <submittedName>
        <fullName evidence="1">Uncharacterized protein</fullName>
    </submittedName>
</protein>
<dbReference type="EMBL" id="CM037616">
    <property type="protein sequence ID" value="KAH7991672.1"/>
    <property type="molecule type" value="Genomic_DNA"/>
</dbReference>
<name>A0ACB8EGN0_9SAUR</name>
<dbReference type="Proteomes" id="UP000827872">
    <property type="component" value="Linkage Group LG03"/>
</dbReference>
<gene>
    <name evidence="1" type="ORF">K3G42_008784</name>
</gene>
<proteinExistence type="predicted"/>
<organism evidence="1 2">
    <name type="scientific">Sphaerodactylus townsendi</name>
    <dbReference type="NCBI Taxonomy" id="933632"/>
    <lineage>
        <taxon>Eukaryota</taxon>
        <taxon>Metazoa</taxon>
        <taxon>Chordata</taxon>
        <taxon>Craniata</taxon>
        <taxon>Vertebrata</taxon>
        <taxon>Euteleostomi</taxon>
        <taxon>Lepidosauria</taxon>
        <taxon>Squamata</taxon>
        <taxon>Bifurcata</taxon>
        <taxon>Gekkota</taxon>
        <taxon>Sphaerodactylidae</taxon>
        <taxon>Sphaerodactylus</taxon>
    </lineage>
</organism>
<accession>A0ACB8EGN0</accession>
<evidence type="ECO:0000313" key="1">
    <source>
        <dbReference type="EMBL" id="KAH7991672.1"/>
    </source>
</evidence>
<evidence type="ECO:0000313" key="2">
    <source>
        <dbReference type="Proteomes" id="UP000827872"/>
    </source>
</evidence>
<reference evidence="1" key="1">
    <citation type="submission" date="2021-08" db="EMBL/GenBank/DDBJ databases">
        <title>The first chromosome-level gecko genome reveals the dynamic sex chromosomes of Neotropical dwarf geckos (Sphaerodactylidae: Sphaerodactylus).</title>
        <authorList>
            <person name="Pinto B.J."/>
            <person name="Keating S.E."/>
            <person name="Gamble T."/>
        </authorList>
    </citation>
    <scope>NUCLEOTIDE SEQUENCE</scope>
    <source>
        <strain evidence="1">TG3544</strain>
    </source>
</reference>